<keyword evidence="2" id="KW-0325">Glycoprotein</keyword>
<dbReference type="EMBL" id="OU963869">
    <property type="protein sequence ID" value="CAH0777350.1"/>
    <property type="molecule type" value="Genomic_DNA"/>
</dbReference>
<proteinExistence type="predicted"/>
<sequence>MMCKHGTLVLKFGFIVVILLQLASLTESYLVCYECTVHPPSSHSNQTARLCSKFDASAHFQVECPYSTFCMRRSFKLDLKDGKTVNAVERGCASQKYQYQSFYDGKWHAEEAVEDKVYRPGCYPAEQLGLKTPTTEYCYCPTNLCNSAKSTQEYGTGFHHTDTMAVIIVFNAVKYIRSLR</sequence>
<dbReference type="GO" id="GO:0032222">
    <property type="term" value="P:regulation of synaptic transmission, cholinergic"/>
    <property type="evidence" value="ECO:0007669"/>
    <property type="project" value="InterPro"/>
</dbReference>
<protein>
    <recommendedName>
        <fullName evidence="6">Protein sleepless</fullName>
    </recommendedName>
</protein>
<dbReference type="Proteomes" id="UP001152759">
    <property type="component" value="Chromosome 8"/>
</dbReference>
<evidence type="ECO:0000256" key="2">
    <source>
        <dbReference type="ARBA" id="ARBA00023180"/>
    </source>
</evidence>
<dbReference type="GO" id="GO:0030431">
    <property type="term" value="P:sleep"/>
    <property type="evidence" value="ECO:0007669"/>
    <property type="project" value="InterPro"/>
</dbReference>
<evidence type="ECO:0000313" key="4">
    <source>
        <dbReference type="EMBL" id="CAH0777350.1"/>
    </source>
</evidence>
<evidence type="ECO:0000256" key="3">
    <source>
        <dbReference type="SAM" id="SignalP"/>
    </source>
</evidence>
<name>A0A9P0CCG7_BEMTA</name>
<reference evidence="4" key="1">
    <citation type="submission" date="2021-12" db="EMBL/GenBank/DDBJ databases">
        <authorList>
            <person name="King R."/>
        </authorList>
    </citation>
    <scope>NUCLEOTIDE SEQUENCE</scope>
</reference>
<feature type="chain" id="PRO_5040191029" description="Protein sleepless" evidence="3">
    <location>
        <begin position="29"/>
        <end position="180"/>
    </location>
</feature>
<feature type="signal peptide" evidence="3">
    <location>
        <begin position="1"/>
        <end position="28"/>
    </location>
</feature>
<evidence type="ECO:0008006" key="6">
    <source>
        <dbReference type="Google" id="ProtNLM"/>
    </source>
</evidence>
<dbReference type="KEGG" id="btab:109041468"/>
<dbReference type="InterPro" id="IPR031424">
    <property type="entry name" value="QVR-like"/>
</dbReference>
<accession>A0A9P0CCG7</accession>
<keyword evidence="1 3" id="KW-0732">Signal</keyword>
<evidence type="ECO:0000256" key="1">
    <source>
        <dbReference type="ARBA" id="ARBA00022729"/>
    </source>
</evidence>
<gene>
    <name evidence="4" type="ORF">BEMITA_LOCUS13321</name>
</gene>
<dbReference type="OrthoDB" id="6329445at2759"/>
<dbReference type="AlphaFoldDB" id="A0A9P0CCG7"/>
<organism evidence="4 5">
    <name type="scientific">Bemisia tabaci</name>
    <name type="common">Sweetpotato whitefly</name>
    <name type="synonym">Aleurodes tabaci</name>
    <dbReference type="NCBI Taxonomy" id="7038"/>
    <lineage>
        <taxon>Eukaryota</taxon>
        <taxon>Metazoa</taxon>
        <taxon>Ecdysozoa</taxon>
        <taxon>Arthropoda</taxon>
        <taxon>Hexapoda</taxon>
        <taxon>Insecta</taxon>
        <taxon>Pterygota</taxon>
        <taxon>Neoptera</taxon>
        <taxon>Paraneoptera</taxon>
        <taxon>Hemiptera</taxon>
        <taxon>Sternorrhyncha</taxon>
        <taxon>Aleyrodoidea</taxon>
        <taxon>Aleyrodidae</taxon>
        <taxon>Aleyrodinae</taxon>
        <taxon>Bemisia</taxon>
    </lineage>
</organism>
<evidence type="ECO:0000313" key="5">
    <source>
        <dbReference type="Proteomes" id="UP001152759"/>
    </source>
</evidence>
<dbReference type="Pfam" id="PF17064">
    <property type="entry name" value="QVR"/>
    <property type="match status" value="1"/>
</dbReference>
<keyword evidence="5" id="KW-1185">Reference proteome</keyword>